<dbReference type="AlphaFoldDB" id="A0A0X8H0N9"/>
<dbReference type="Proteomes" id="UP000063781">
    <property type="component" value="Chromosome"/>
</dbReference>
<evidence type="ECO:0000256" key="1">
    <source>
        <dbReference type="SAM" id="Phobius"/>
    </source>
</evidence>
<keyword evidence="1" id="KW-0812">Transmembrane</keyword>
<keyword evidence="1" id="KW-0472">Membrane</keyword>
<protein>
    <submittedName>
        <fullName evidence="2">Uncharacterized protein</fullName>
    </submittedName>
</protein>
<feature type="transmembrane region" description="Helical" evidence="1">
    <location>
        <begin position="12"/>
        <end position="29"/>
    </location>
</feature>
<gene>
    <name evidence="2" type="ORF">AOC36_07910</name>
</gene>
<proteinExistence type="predicted"/>
<dbReference type="EMBL" id="CP013213">
    <property type="protein sequence ID" value="AMC93911.1"/>
    <property type="molecule type" value="Genomic_DNA"/>
</dbReference>
<sequence>MMDTVLDKRIKSTILLVIGILLFVINEVIFKFGTIYSFIAFGIVFIVAFVTWLSNSSKS</sequence>
<keyword evidence="3" id="KW-1185">Reference proteome</keyword>
<keyword evidence="1" id="KW-1133">Transmembrane helix</keyword>
<accession>A0A0X8H0N9</accession>
<name>A0A0X8H0N9_9FIRM</name>
<feature type="transmembrane region" description="Helical" evidence="1">
    <location>
        <begin position="35"/>
        <end position="53"/>
    </location>
</feature>
<reference evidence="2 3" key="1">
    <citation type="submission" date="2015-10" db="EMBL/GenBank/DDBJ databases">
        <title>Erysipelothrix larvae sp. LV19 isolated from the larval gut of the rhinoceros beetle, Trypoxylus dichotomus.</title>
        <authorList>
            <person name="Lim S."/>
            <person name="Kim B.-C."/>
        </authorList>
    </citation>
    <scope>NUCLEOTIDE SEQUENCE [LARGE SCALE GENOMIC DNA]</scope>
    <source>
        <strain evidence="2 3">LV19</strain>
    </source>
</reference>
<organism evidence="2 3">
    <name type="scientific">Erysipelothrix larvae</name>
    <dbReference type="NCBI Taxonomy" id="1514105"/>
    <lineage>
        <taxon>Bacteria</taxon>
        <taxon>Bacillati</taxon>
        <taxon>Bacillota</taxon>
        <taxon>Erysipelotrichia</taxon>
        <taxon>Erysipelotrichales</taxon>
        <taxon>Erysipelotrichaceae</taxon>
        <taxon>Erysipelothrix</taxon>
    </lineage>
</organism>
<evidence type="ECO:0000313" key="3">
    <source>
        <dbReference type="Proteomes" id="UP000063781"/>
    </source>
</evidence>
<dbReference type="KEGG" id="erl:AOC36_07910"/>
<evidence type="ECO:0000313" key="2">
    <source>
        <dbReference type="EMBL" id="AMC93911.1"/>
    </source>
</evidence>